<sequence length="100" mass="11702">GAEETWALWLAPYLSGKAQAAYMALSEQQARNYETLRAAILDRVGLSSEKYCQKFRSARLMDWATHWFRPDTQMVMEIMDALVLEQFFQGLPENIRVWVR</sequence>
<keyword evidence="3" id="KW-1185">Reference proteome</keyword>
<dbReference type="Proteomes" id="UP000472274">
    <property type="component" value="Unplaced"/>
</dbReference>
<accession>A0A674I7D8</accession>
<evidence type="ECO:0000313" key="2">
    <source>
        <dbReference type="Ensembl" id="ENSTMTP00000004595.1"/>
    </source>
</evidence>
<proteinExistence type="predicted"/>
<dbReference type="Gene3D" id="1.10.4020.10">
    <property type="entry name" value="DNA breaking-rejoining enzymes"/>
    <property type="match status" value="1"/>
</dbReference>
<evidence type="ECO:0000313" key="3">
    <source>
        <dbReference type="Proteomes" id="UP000472274"/>
    </source>
</evidence>
<dbReference type="SUPFAM" id="SSF47353">
    <property type="entry name" value="Retrovirus capsid dimerization domain-like"/>
    <property type="match status" value="1"/>
</dbReference>
<dbReference type="InParanoid" id="A0A674I7D8"/>
<dbReference type="InterPro" id="IPR003309">
    <property type="entry name" value="SCAN_dom"/>
</dbReference>
<dbReference type="GeneTree" id="ENSGT00990000204742"/>
<dbReference type="PROSITE" id="PS50804">
    <property type="entry name" value="SCAN_BOX"/>
    <property type="match status" value="1"/>
</dbReference>
<dbReference type="PANTHER" id="PTHR46888">
    <property type="entry name" value="ZINC KNUCKLE DOMAINCONTAINING PROTEIN-RELATED"/>
    <property type="match status" value="1"/>
</dbReference>
<dbReference type="Ensembl" id="ENSTMTT00000004748.1">
    <property type="protein sequence ID" value="ENSTMTP00000004595.1"/>
    <property type="gene ID" value="ENSTMTG00000003392.1"/>
</dbReference>
<feature type="domain" description="SCAN box" evidence="1">
    <location>
        <begin position="58"/>
        <end position="100"/>
    </location>
</feature>
<dbReference type="Pfam" id="PF02023">
    <property type="entry name" value="SCAN"/>
    <property type="match status" value="1"/>
</dbReference>
<dbReference type="AlphaFoldDB" id="A0A674I7D8"/>
<reference evidence="2" key="2">
    <citation type="submission" date="2025-09" db="UniProtKB">
        <authorList>
            <consortium name="Ensembl"/>
        </authorList>
    </citation>
    <scope>IDENTIFICATION</scope>
</reference>
<reference evidence="2" key="1">
    <citation type="submission" date="2025-08" db="UniProtKB">
        <authorList>
            <consortium name="Ensembl"/>
        </authorList>
    </citation>
    <scope>IDENTIFICATION</scope>
</reference>
<organism evidence="2 3">
    <name type="scientific">Terrapene triunguis</name>
    <name type="common">Three-toed box turtle</name>
    <dbReference type="NCBI Taxonomy" id="2587831"/>
    <lineage>
        <taxon>Eukaryota</taxon>
        <taxon>Metazoa</taxon>
        <taxon>Chordata</taxon>
        <taxon>Craniata</taxon>
        <taxon>Vertebrata</taxon>
        <taxon>Euteleostomi</taxon>
        <taxon>Archelosauria</taxon>
        <taxon>Testudinata</taxon>
        <taxon>Testudines</taxon>
        <taxon>Cryptodira</taxon>
        <taxon>Durocryptodira</taxon>
        <taxon>Testudinoidea</taxon>
        <taxon>Emydidae</taxon>
        <taxon>Terrapene</taxon>
    </lineage>
</organism>
<dbReference type="PANTHER" id="PTHR46888:SF1">
    <property type="entry name" value="RIBONUCLEASE H"/>
    <property type="match status" value="1"/>
</dbReference>
<name>A0A674I7D8_9SAUR</name>
<evidence type="ECO:0000259" key="1">
    <source>
        <dbReference type="PROSITE" id="PS50804"/>
    </source>
</evidence>
<dbReference type="InterPro" id="IPR038269">
    <property type="entry name" value="SCAN_sf"/>
</dbReference>
<protein>
    <recommendedName>
        <fullName evidence="1">SCAN box domain-containing protein</fullName>
    </recommendedName>
</protein>